<dbReference type="STRING" id="33114.A0A2G2XLK1"/>
<gene>
    <name evidence="1" type="ORF">CQW23_00702</name>
</gene>
<dbReference type="AlphaFoldDB" id="A0A2G2XLK1"/>
<comment type="caution">
    <text evidence="1">The sequence shown here is derived from an EMBL/GenBank/DDBJ whole genome shotgun (WGS) entry which is preliminary data.</text>
</comment>
<keyword evidence="2" id="KW-1185">Reference proteome</keyword>
<organism evidence="1 2">
    <name type="scientific">Capsicum baccatum</name>
    <name type="common">Peruvian pepper</name>
    <dbReference type="NCBI Taxonomy" id="33114"/>
    <lineage>
        <taxon>Eukaryota</taxon>
        <taxon>Viridiplantae</taxon>
        <taxon>Streptophyta</taxon>
        <taxon>Embryophyta</taxon>
        <taxon>Tracheophyta</taxon>
        <taxon>Spermatophyta</taxon>
        <taxon>Magnoliopsida</taxon>
        <taxon>eudicotyledons</taxon>
        <taxon>Gunneridae</taxon>
        <taxon>Pentapetalae</taxon>
        <taxon>asterids</taxon>
        <taxon>lamiids</taxon>
        <taxon>Solanales</taxon>
        <taxon>Solanaceae</taxon>
        <taxon>Solanoideae</taxon>
        <taxon>Capsiceae</taxon>
        <taxon>Capsicum</taxon>
    </lineage>
</organism>
<dbReference type="EMBL" id="MLFT02000001">
    <property type="protein sequence ID" value="PHT58339.1"/>
    <property type="molecule type" value="Genomic_DNA"/>
</dbReference>
<name>A0A2G2XLK1_CAPBA</name>
<reference evidence="2" key="2">
    <citation type="journal article" date="2017" name="J. Anim. Genet.">
        <title>Multiple reference genome sequences of hot pepper reveal the massive evolution of plant disease resistance genes by retroduplication.</title>
        <authorList>
            <person name="Kim S."/>
            <person name="Park J."/>
            <person name="Yeom S.-I."/>
            <person name="Kim Y.-M."/>
            <person name="Seo E."/>
            <person name="Kim K.-T."/>
            <person name="Kim M.-S."/>
            <person name="Lee J.M."/>
            <person name="Cheong K."/>
            <person name="Shin H.-S."/>
            <person name="Kim S.-B."/>
            <person name="Han K."/>
            <person name="Lee J."/>
            <person name="Park M."/>
            <person name="Lee H.-A."/>
            <person name="Lee H.-Y."/>
            <person name="Lee Y."/>
            <person name="Oh S."/>
            <person name="Lee J.H."/>
            <person name="Choi E."/>
            <person name="Choi E."/>
            <person name="Lee S.E."/>
            <person name="Jeon J."/>
            <person name="Kim H."/>
            <person name="Choi G."/>
            <person name="Song H."/>
            <person name="Lee J."/>
            <person name="Lee S.-C."/>
            <person name="Kwon J.-K."/>
            <person name="Lee H.-Y."/>
            <person name="Koo N."/>
            <person name="Hong Y."/>
            <person name="Kim R.W."/>
            <person name="Kang W.-H."/>
            <person name="Huh J.H."/>
            <person name="Kang B.-C."/>
            <person name="Yang T.-J."/>
            <person name="Lee Y.-H."/>
            <person name="Bennetzen J.L."/>
            <person name="Choi D."/>
        </authorList>
    </citation>
    <scope>NUCLEOTIDE SEQUENCE [LARGE SCALE GENOMIC DNA]</scope>
    <source>
        <strain evidence="2">cv. PBC81</strain>
    </source>
</reference>
<reference evidence="1 2" key="1">
    <citation type="journal article" date="2017" name="Genome Biol.">
        <title>New reference genome sequences of hot pepper reveal the massive evolution of plant disease-resistance genes by retroduplication.</title>
        <authorList>
            <person name="Kim S."/>
            <person name="Park J."/>
            <person name="Yeom S.I."/>
            <person name="Kim Y.M."/>
            <person name="Seo E."/>
            <person name="Kim K.T."/>
            <person name="Kim M.S."/>
            <person name="Lee J.M."/>
            <person name="Cheong K."/>
            <person name="Shin H.S."/>
            <person name="Kim S.B."/>
            <person name="Han K."/>
            <person name="Lee J."/>
            <person name="Park M."/>
            <person name="Lee H.A."/>
            <person name="Lee H.Y."/>
            <person name="Lee Y."/>
            <person name="Oh S."/>
            <person name="Lee J.H."/>
            <person name="Choi E."/>
            <person name="Choi E."/>
            <person name="Lee S.E."/>
            <person name="Jeon J."/>
            <person name="Kim H."/>
            <person name="Choi G."/>
            <person name="Song H."/>
            <person name="Lee J."/>
            <person name="Lee S.C."/>
            <person name="Kwon J.K."/>
            <person name="Lee H.Y."/>
            <person name="Koo N."/>
            <person name="Hong Y."/>
            <person name="Kim R.W."/>
            <person name="Kang W.H."/>
            <person name="Huh J.H."/>
            <person name="Kang B.C."/>
            <person name="Yang T.J."/>
            <person name="Lee Y.H."/>
            <person name="Bennetzen J.L."/>
            <person name="Choi D."/>
        </authorList>
    </citation>
    <scope>NUCLEOTIDE SEQUENCE [LARGE SCALE GENOMIC DNA]</scope>
    <source>
        <strain evidence="2">cv. PBC81</strain>
    </source>
</reference>
<proteinExistence type="predicted"/>
<evidence type="ECO:0000313" key="2">
    <source>
        <dbReference type="Proteomes" id="UP000224567"/>
    </source>
</evidence>
<dbReference type="Proteomes" id="UP000224567">
    <property type="component" value="Unassembled WGS sequence"/>
</dbReference>
<sequence length="86" mass="9788">MPNYERVLTDFFWDVLNQDDKEFESLKKVQCEKEVRVLVGSSGCGEDEGTLPVSPLKIEEMRTLFSDYSYAALQGGLTAYEICILK</sequence>
<accession>A0A2G2XLK1</accession>
<dbReference type="OrthoDB" id="25308at2759"/>
<protein>
    <submittedName>
        <fullName evidence="1">Uncharacterized protein</fullName>
    </submittedName>
</protein>
<evidence type="ECO:0000313" key="1">
    <source>
        <dbReference type="EMBL" id="PHT58339.1"/>
    </source>
</evidence>